<name>A0A2N8ZA76_9VIBR</name>
<gene>
    <name evidence="10" type="primary">ycjF</name>
    <name evidence="10" type="ORF">VTAP4600_A0836</name>
</gene>
<dbReference type="Proteomes" id="UP000235828">
    <property type="component" value="Chromosome A"/>
</dbReference>
<protein>
    <submittedName>
        <fullName evidence="10">Uncharacterized protein</fullName>
    </submittedName>
</protein>
<feature type="transmembrane region" description="Helical" evidence="9">
    <location>
        <begin position="93"/>
        <end position="114"/>
    </location>
</feature>
<evidence type="ECO:0000256" key="7">
    <source>
        <dbReference type="ARBA" id="ARBA00023136"/>
    </source>
</evidence>
<keyword evidence="5 9" id="KW-0812">Transmembrane</keyword>
<dbReference type="PANTHER" id="PTHR39342:SF1">
    <property type="entry name" value="UPF0283 MEMBRANE PROTEIN YCJF"/>
    <property type="match status" value="1"/>
</dbReference>
<evidence type="ECO:0000313" key="11">
    <source>
        <dbReference type="Proteomes" id="UP000235828"/>
    </source>
</evidence>
<keyword evidence="11" id="KW-1185">Reference proteome</keyword>
<keyword evidence="6 9" id="KW-1133">Transmembrane helix</keyword>
<evidence type="ECO:0000256" key="4">
    <source>
        <dbReference type="ARBA" id="ARBA00022519"/>
    </source>
</evidence>
<proteinExistence type="inferred from homology"/>
<evidence type="ECO:0000256" key="6">
    <source>
        <dbReference type="ARBA" id="ARBA00022989"/>
    </source>
</evidence>
<evidence type="ECO:0000256" key="1">
    <source>
        <dbReference type="ARBA" id="ARBA00004429"/>
    </source>
</evidence>
<dbReference type="KEGG" id="vta:A0836"/>
<dbReference type="NCBIfam" id="TIGR01620">
    <property type="entry name" value="hyp_HI0043"/>
    <property type="match status" value="1"/>
</dbReference>
<dbReference type="Pfam" id="PF05128">
    <property type="entry name" value="DUF697"/>
    <property type="match status" value="1"/>
</dbReference>
<dbReference type="InterPro" id="IPR021147">
    <property type="entry name" value="DUF697"/>
</dbReference>
<evidence type="ECO:0000256" key="8">
    <source>
        <dbReference type="SAM" id="MobiDB-lite"/>
    </source>
</evidence>
<dbReference type="PANTHER" id="PTHR39342">
    <property type="entry name" value="UPF0283 MEMBRANE PROTEIN YCJF"/>
    <property type="match status" value="1"/>
</dbReference>
<dbReference type="OrthoDB" id="958025at2"/>
<keyword evidence="4" id="KW-0997">Cell inner membrane</keyword>
<dbReference type="RefSeq" id="WP_102521601.1">
    <property type="nucleotide sequence ID" value="NZ_LT960611.1"/>
</dbReference>
<dbReference type="InterPro" id="IPR006507">
    <property type="entry name" value="UPF0283"/>
</dbReference>
<dbReference type="AlphaFoldDB" id="A0A2N8ZA76"/>
<sequence length="341" mass="37163">MSGMKTKQVFDSPLQQDSEHKPELTAAQQFEPQAKFVPSAPEIEIEPEIALEHVIKPSGKNKMLATVLLATFSGLIAWQAVDSVISAVTSQNWLSLGWSGFIAAISAMGVGAIGRELWKLRKLKHRFSAQDKAQALYELDDLGKAKPFCQQLAKHSGIAAEHPGFERWENAINATHSDQEVMAMYDNFVVATQDEQCRKLIAKSASESAVLVALSPLAVVDMLLVAWRNFKLIEQLSSVYGVELGYWSRIKLFKLVLINMAAAGATELVADASMDLLSMDLAGKVSTRAAQGLGVGILTARLGIKAAALLRPIPWQKGGSIRLGEVRKSIIQSLRSNKQLD</sequence>
<evidence type="ECO:0000313" key="10">
    <source>
        <dbReference type="EMBL" id="SON48815.1"/>
    </source>
</evidence>
<reference evidence="10 11" key="1">
    <citation type="submission" date="2017-10" db="EMBL/GenBank/DDBJ databases">
        <authorList>
            <person name="Banno H."/>
            <person name="Chua N.-H."/>
        </authorList>
    </citation>
    <scope>NUCLEOTIDE SEQUENCE [LARGE SCALE GENOMIC DNA]</scope>
    <source>
        <strain evidence="10">Vibrio tapetis CECT4600</strain>
    </source>
</reference>
<feature type="region of interest" description="Disordered" evidence="8">
    <location>
        <begin position="1"/>
        <end position="25"/>
    </location>
</feature>
<evidence type="ECO:0000256" key="2">
    <source>
        <dbReference type="ARBA" id="ARBA00008255"/>
    </source>
</evidence>
<evidence type="ECO:0000256" key="9">
    <source>
        <dbReference type="SAM" id="Phobius"/>
    </source>
</evidence>
<evidence type="ECO:0000256" key="5">
    <source>
        <dbReference type="ARBA" id="ARBA00022692"/>
    </source>
</evidence>
<evidence type="ECO:0000256" key="3">
    <source>
        <dbReference type="ARBA" id="ARBA00022475"/>
    </source>
</evidence>
<feature type="transmembrane region" description="Helical" evidence="9">
    <location>
        <begin position="63"/>
        <end position="81"/>
    </location>
</feature>
<organism evidence="10 11">
    <name type="scientific">Vibrio tapetis subsp. tapetis</name>
    <dbReference type="NCBI Taxonomy" id="1671868"/>
    <lineage>
        <taxon>Bacteria</taxon>
        <taxon>Pseudomonadati</taxon>
        <taxon>Pseudomonadota</taxon>
        <taxon>Gammaproteobacteria</taxon>
        <taxon>Vibrionales</taxon>
        <taxon>Vibrionaceae</taxon>
        <taxon>Vibrio</taxon>
    </lineage>
</organism>
<keyword evidence="3" id="KW-1003">Cell membrane</keyword>
<keyword evidence="7 9" id="KW-0472">Membrane</keyword>
<feature type="transmembrane region" description="Helical" evidence="9">
    <location>
        <begin position="208"/>
        <end position="230"/>
    </location>
</feature>
<comment type="subcellular location">
    <subcellularLocation>
        <location evidence="1">Cell inner membrane</location>
        <topology evidence="1">Multi-pass membrane protein</topology>
    </subcellularLocation>
</comment>
<dbReference type="GO" id="GO:0005886">
    <property type="term" value="C:plasma membrane"/>
    <property type="evidence" value="ECO:0007669"/>
    <property type="project" value="UniProtKB-SubCell"/>
</dbReference>
<dbReference type="EMBL" id="LT960611">
    <property type="protein sequence ID" value="SON48815.1"/>
    <property type="molecule type" value="Genomic_DNA"/>
</dbReference>
<comment type="similarity">
    <text evidence="2">Belongs to the UPF0283 family.</text>
</comment>
<accession>A0A2N8ZA76</accession>